<organism evidence="2 3">
    <name type="scientific">Streptomyces halobius</name>
    <dbReference type="NCBI Taxonomy" id="2879846"/>
    <lineage>
        <taxon>Bacteria</taxon>
        <taxon>Bacillati</taxon>
        <taxon>Actinomycetota</taxon>
        <taxon>Actinomycetes</taxon>
        <taxon>Kitasatosporales</taxon>
        <taxon>Streptomycetaceae</taxon>
        <taxon>Streptomyces</taxon>
    </lineage>
</organism>
<feature type="signal peptide" evidence="1">
    <location>
        <begin position="1"/>
        <end position="22"/>
    </location>
</feature>
<evidence type="ECO:0000313" key="2">
    <source>
        <dbReference type="EMBL" id="UQA95732.1"/>
    </source>
</evidence>
<dbReference type="RefSeq" id="WP_248866645.1">
    <property type="nucleotide sequence ID" value="NZ_CP086322.1"/>
</dbReference>
<sequence length="67" mass="7329">MSAVLLAAMIACFTLLPASLVAYRNATVSPEEKHDPADCRHCAALRHPSHREARSMLARFPRQGGAR</sequence>
<protein>
    <submittedName>
        <fullName evidence="2">Uncharacterized protein</fullName>
    </submittedName>
</protein>
<gene>
    <name evidence="2" type="ORF">K9S39_31150</name>
</gene>
<evidence type="ECO:0000313" key="3">
    <source>
        <dbReference type="Proteomes" id="UP000830115"/>
    </source>
</evidence>
<reference evidence="2" key="1">
    <citation type="submission" date="2021-10" db="EMBL/GenBank/DDBJ databases">
        <title>Streptomyces nigrumlapis sp.nov.,an antimicrobial producing actinobacterium isolated from Black Gobi rocks.</title>
        <authorList>
            <person name="Wen Y."/>
            <person name="Zhang W."/>
            <person name="Liu X.G."/>
        </authorList>
    </citation>
    <scope>NUCLEOTIDE SEQUENCE</scope>
    <source>
        <strain evidence="2">ST13-2-2</strain>
    </source>
</reference>
<evidence type="ECO:0000256" key="1">
    <source>
        <dbReference type="SAM" id="SignalP"/>
    </source>
</evidence>
<name>A0ABY4MEI3_9ACTN</name>
<accession>A0ABY4MEI3</accession>
<keyword evidence="3" id="KW-1185">Reference proteome</keyword>
<dbReference type="Proteomes" id="UP000830115">
    <property type="component" value="Chromosome"/>
</dbReference>
<feature type="chain" id="PRO_5045582632" evidence="1">
    <location>
        <begin position="23"/>
        <end position="67"/>
    </location>
</feature>
<dbReference type="EMBL" id="CP086322">
    <property type="protein sequence ID" value="UQA95732.1"/>
    <property type="molecule type" value="Genomic_DNA"/>
</dbReference>
<keyword evidence="1" id="KW-0732">Signal</keyword>
<proteinExistence type="predicted"/>